<name>A0A0F8Z4D3_9ZZZZ</name>
<comment type="caution">
    <text evidence="1">The sequence shown here is derived from an EMBL/GenBank/DDBJ whole genome shotgun (WGS) entry which is preliminary data.</text>
</comment>
<accession>A0A0F8Z4D3</accession>
<sequence>MDANLVKVDASVLCNLLKQNKEKLGVLEDTLTEILAVERTQLDIIQDDREIVYITFPKEGGTYPFPAKTTIIDLWTGVVTFPDGSTANTSTSLSDKGKEYARSIFIDTDQEIIISLDEGGKHTISANDYFLATFMQFQRVYIVATKTTNITCLFCTNPEAVIKKLKTIFLGSTPATATFTAGNPYVETVTCTLANTDYSVDLNAQLGRNAHHGYLKADLNNTGVMKFKFSSDGTTFHDNYITDFQNGDAYDLEGMDIDTLKGQSTSGGDIYVLVAW</sequence>
<reference evidence="1" key="1">
    <citation type="journal article" date="2015" name="Nature">
        <title>Complex archaea that bridge the gap between prokaryotes and eukaryotes.</title>
        <authorList>
            <person name="Spang A."/>
            <person name="Saw J.H."/>
            <person name="Jorgensen S.L."/>
            <person name="Zaremba-Niedzwiedzka K."/>
            <person name="Martijn J."/>
            <person name="Lind A.E."/>
            <person name="van Eijk R."/>
            <person name="Schleper C."/>
            <person name="Guy L."/>
            <person name="Ettema T.J."/>
        </authorList>
    </citation>
    <scope>NUCLEOTIDE SEQUENCE</scope>
</reference>
<dbReference type="AlphaFoldDB" id="A0A0F8Z4D3"/>
<gene>
    <name evidence="1" type="ORF">LCGC14_2741330</name>
</gene>
<protein>
    <submittedName>
        <fullName evidence="1">Uncharacterized protein</fullName>
    </submittedName>
</protein>
<organism evidence="1">
    <name type="scientific">marine sediment metagenome</name>
    <dbReference type="NCBI Taxonomy" id="412755"/>
    <lineage>
        <taxon>unclassified sequences</taxon>
        <taxon>metagenomes</taxon>
        <taxon>ecological metagenomes</taxon>
    </lineage>
</organism>
<evidence type="ECO:0000313" key="1">
    <source>
        <dbReference type="EMBL" id="KKK88618.1"/>
    </source>
</evidence>
<proteinExistence type="predicted"/>
<dbReference type="EMBL" id="LAZR01049872">
    <property type="protein sequence ID" value="KKK88618.1"/>
    <property type="molecule type" value="Genomic_DNA"/>
</dbReference>